<sequence length="429" mass="49191">MKQLTKNKTKHHLNPMIEYWTTALVFCTAVIFLEIFPIYIILSVSLFAYLASLVFSQKVLILPLVLSGLAINLIYIGFQRFILTQKFKVKRNVLTLNSRENNISRAFNLRLINLDGSVTQQLHLLEGGDYEIIPMFKWGTKIRLISSFSQFNKFEIELAIKLNKLSNQSPWITFLGSNDFDHVTLTLLRQIQTRFNLLFFDQHSDWDAFFLTDIMCGSWLYEAFKTTNILKVFHVGGTEKAFDASGSFLDNLECCANGIGMQKYIDDGQVICLPATRSFRKNPYLNYQQTVNQPVKISSSVFQDRLFSLLAKYHDELAQFPLFIAIDKDVLNAQENRQIWGAGELSIEDVETVISTFMQLCNYQIAGVSICGDYSPSKYNSLLHWGHLIEKITFSHGVRTKITQSSLNLNECANEKLVSLLQFHYGESR</sequence>
<organism evidence="2 3">
    <name type="scientific">Microcystis aeruginosa KW</name>
    <dbReference type="NCBI Taxonomy" id="1960155"/>
    <lineage>
        <taxon>Bacteria</taxon>
        <taxon>Bacillati</taxon>
        <taxon>Cyanobacteriota</taxon>
        <taxon>Cyanophyceae</taxon>
        <taxon>Oscillatoriophycideae</taxon>
        <taxon>Chroococcales</taxon>
        <taxon>Microcystaceae</taxon>
        <taxon>Microcystis</taxon>
    </lineage>
</organism>
<proteinExistence type="predicted"/>
<dbReference type="RefSeq" id="WP_079207768.1">
    <property type="nucleotide sequence ID" value="NZ_MVGR01000004.1"/>
</dbReference>
<dbReference type="Proteomes" id="UP000189835">
    <property type="component" value="Unassembled WGS sequence"/>
</dbReference>
<keyword evidence="1" id="KW-0812">Transmembrane</keyword>
<name>A0A1V4BRI1_MICAE</name>
<dbReference type="Gene3D" id="3.40.800.10">
    <property type="entry name" value="Ureohydrolase domain"/>
    <property type="match status" value="1"/>
</dbReference>
<evidence type="ECO:0000313" key="3">
    <source>
        <dbReference type="Proteomes" id="UP000189835"/>
    </source>
</evidence>
<dbReference type="EMBL" id="MVGR01000004">
    <property type="protein sequence ID" value="OPF16944.1"/>
    <property type="molecule type" value="Genomic_DNA"/>
</dbReference>
<evidence type="ECO:0008006" key="4">
    <source>
        <dbReference type="Google" id="ProtNLM"/>
    </source>
</evidence>
<dbReference type="AlphaFoldDB" id="A0A1V4BRI1"/>
<gene>
    <name evidence="2" type="ORF">B1L04_12590</name>
</gene>
<protein>
    <recommendedName>
        <fullName evidence="4">Arginase</fullName>
    </recommendedName>
</protein>
<keyword evidence="1" id="KW-0472">Membrane</keyword>
<evidence type="ECO:0000256" key="1">
    <source>
        <dbReference type="SAM" id="Phobius"/>
    </source>
</evidence>
<feature type="transmembrane region" description="Helical" evidence="1">
    <location>
        <begin position="21"/>
        <end position="48"/>
    </location>
</feature>
<feature type="transmembrane region" description="Helical" evidence="1">
    <location>
        <begin position="60"/>
        <end position="78"/>
    </location>
</feature>
<accession>A0A1V4BRI1</accession>
<comment type="caution">
    <text evidence="2">The sequence shown here is derived from an EMBL/GenBank/DDBJ whole genome shotgun (WGS) entry which is preliminary data.</text>
</comment>
<keyword evidence="1" id="KW-1133">Transmembrane helix</keyword>
<evidence type="ECO:0000313" key="2">
    <source>
        <dbReference type="EMBL" id="OPF16944.1"/>
    </source>
</evidence>
<reference evidence="2 3" key="1">
    <citation type="submission" date="2017-02" db="EMBL/GenBank/DDBJ databases">
        <title>Genome sequence of Microcystis aeruginosa KW.</title>
        <authorList>
            <person name="Oh H.-M."/>
            <person name="Ahn C.-Y."/>
            <person name="Jeong H."/>
            <person name="Srivastava A."/>
            <person name="Lee H.-G."/>
            <person name="Kang S.-R."/>
        </authorList>
    </citation>
    <scope>NUCLEOTIDE SEQUENCE [LARGE SCALE GENOMIC DNA]</scope>
    <source>
        <strain evidence="2 3">KW</strain>
    </source>
</reference>